<dbReference type="PANTHER" id="PTHR32063:SF13">
    <property type="entry name" value="MULTIDRUG EFFLUX PUMP SUBUNIT ACRB-RELATED"/>
    <property type="match status" value="1"/>
</dbReference>
<dbReference type="Proteomes" id="UP000255165">
    <property type="component" value="Unassembled WGS sequence"/>
</dbReference>
<keyword evidence="2" id="KW-0812">Transmembrane</keyword>
<dbReference type="InterPro" id="IPR001036">
    <property type="entry name" value="Acrflvin-R"/>
</dbReference>
<dbReference type="SUPFAM" id="SSF82866">
    <property type="entry name" value="Multidrug efflux transporter AcrB transmembrane domain"/>
    <property type="match status" value="1"/>
</dbReference>
<comment type="caution">
    <text evidence="3">The sequence shown here is derived from an EMBL/GenBank/DDBJ whole genome shotgun (WGS) entry which is preliminary data.</text>
</comment>
<sequence>VEVRHKEGLSAYDAALYAAKLRLRPIIMTSLAFILGCVPLAIASGASAASRQSLGTGVIGGMLGATVIALFFIPMFFWGLEVMSERKPKGGAAPTPGASPQPPAAPSTGDPS</sequence>
<organism evidence="3 4">
    <name type="scientific">Cupriavidus lacunae</name>
    <dbReference type="NCBI Taxonomy" id="2666307"/>
    <lineage>
        <taxon>Bacteria</taxon>
        <taxon>Pseudomonadati</taxon>
        <taxon>Pseudomonadota</taxon>
        <taxon>Betaproteobacteria</taxon>
        <taxon>Burkholderiales</taxon>
        <taxon>Burkholderiaceae</taxon>
        <taxon>Cupriavidus</taxon>
    </lineage>
</organism>
<dbReference type="EMBL" id="QKWJ01000016">
    <property type="protein sequence ID" value="RDK09405.1"/>
    <property type="molecule type" value="Genomic_DNA"/>
</dbReference>
<feature type="transmembrane region" description="Helical" evidence="2">
    <location>
        <begin position="58"/>
        <end position="80"/>
    </location>
</feature>
<dbReference type="Pfam" id="PF00873">
    <property type="entry name" value="ACR_tran"/>
    <property type="match status" value="1"/>
</dbReference>
<accession>A0A370NUX8</accession>
<evidence type="ECO:0000313" key="3">
    <source>
        <dbReference type="EMBL" id="RDK09405.1"/>
    </source>
</evidence>
<reference evidence="4" key="1">
    <citation type="submission" date="2018-06" db="EMBL/GenBank/DDBJ databases">
        <authorList>
            <person name="Feng T."/>
            <person name="Jeon C.O."/>
        </authorList>
    </citation>
    <scope>NUCLEOTIDE SEQUENCE [LARGE SCALE GENOMIC DNA]</scope>
    <source>
        <strain evidence="4">S23</strain>
    </source>
</reference>
<dbReference type="Gene3D" id="1.20.1640.10">
    <property type="entry name" value="Multidrug efflux transporter AcrB transmembrane domain"/>
    <property type="match status" value="1"/>
</dbReference>
<dbReference type="AlphaFoldDB" id="A0A370NUX8"/>
<dbReference type="GO" id="GO:0005886">
    <property type="term" value="C:plasma membrane"/>
    <property type="evidence" value="ECO:0007669"/>
    <property type="project" value="TreeGrafter"/>
</dbReference>
<evidence type="ECO:0000256" key="2">
    <source>
        <dbReference type="SAM" id="Phobius"/>
    </source>
</evidence>
<evidence type="ECO:0000256" key="1">
    <source>
        <dbReference type="SAM" id="MobiDB-lite"/>
    </source>
</evidence>
<feature type="non-terminal residue" evidence="3">
    <location>
        <position position="1"/>
    </location>
</feature>
<dbReference type="GO" id="GO:0042910">
    <property type="term" value="F:xenobiotic transmembrane transporter activity"/>
    <property type="evidence" value="ECO:0007669"/>
    <property type="project" value="TreeGrafter"/>
</dbReference>
<gene>
    <name evidence="3" type="ORF">DN412_14995</name>
</gene>
<name>A0A370NUX8_9BURK</name>
<dbReference type="RefSeq" id="WP_208647607.1">
    <property type="nucleotide sequence ID" value="NZ_QKWJ01000016.1"/>
</dbReference>
<dbReference type="PANTHER" id="PTHR32063">
    <property type="match status" value="1"/>
</dbReference>
<proteinExistence type="predicted"/>
<feature type="transmembrane region" description="Helical" evidence="2">
    <location>
        <begin position="26"/>
        <end position="46"/>
    </location>
</feature>
<keyword evidence="2" id="KW-1133">Transmembrane helix</keyword>
<keyword evidence="2" id="KW-0472">Membrane</keyword>
<feature type="region of interest" description="Disordered" evidence="1">
    <location>
        <begin position="87"/>
        <end position="112"/>
    </location>
</feature>
<keyword evidence="4" id="KW-1185">Reference proteome</keyword>
<evidence type="ECO:0000313" key="4">
    <source>
        <dbReference type="Proteomes" id="UP000255165"/>
    </source>
</evidence>
<protein>
    <submittedName>
        <fullName evidence="3">Hydrophobe/amphiphile efflux-1 family RND transporter</fullName>
    </submittedName>
</protein>